<dbReference type="GO" id="GO:0004984">
    <property type="term" value="F:olfactory receptor activity"/>
    <property type="evidence" value="ECO:0007669"/>
    <property type="project" value="InterPro"/>
</dbReference>
<protein>
    <recommendedName>
        <fullName evidence="12">Olfactory receptor</fullName>
    </recommendedName>
</protein>
<dbReference type="PANTHER" id="PTHR26452">
    <property type="entry name" value="OLFACTORY RECEPTOR"/>
    <property type="match status" value="1"/>
</dbReference>
<name>A0A8J6B6E1_ELECQ</name>
<dbReference type="Gene3D" id="1.20.1070.10">
    <property type="entry name" value="Rhodopsin 7-helix transmembrane proteins"/>
    <property type="match status" value="1"/>
</dbReference>
<feature type="transmembrane region" description="Helical" evidence="12">
    <location>
        <begin position="139"/>
        <end position="160"/>
    </location>
</feature>
<reference evidence="14" key="1">
    <citation type="thesis" date="2020" institute="ProQuest LLC" country="789 East Eisenhower Parkway, Ann Arbor, MI, USA">
        <title>Comparative Genomics and Chromosome Evolution.</title>
        <authorList>
            <person name="Mudd A.B."/>
        </authorList>
    </citation>
    <scope>NUCLEOTIDE SEQUENCE</scope>
    <source>
        <strain evidence="14">HN-11 Male</strain>
        <tissue evidence="14">Kidney and liver</tissue>
    </source>
</reference>
<evidence type="ECO:0000256" key="1">
    <source>
        <dbReference type="ARBA" id="ARBA00004651"/>
    </source>
</evidence>
<dbReference type="FunFam" id="1.20.1070.10:FF:000015">
    <property type="entry name" value="Olfactory receptor"/>
    <property type="match status" value="1"/>
</dbReference>
<comment type="subcellular location">
    <subcellularLocation>
        <location evidence="1 12">Cell membrane</location>
        <topology evidence="1 12">Multi-pass membrane protein</topology>
    </subcellularLocation>
</comment>
<evidence type="ECO:0000256" key="8">
    <source>
        <dbReference type="ARBA" id="ARBA00023136"/>
    </source>
</evidence>
<organism evidence="14 15">
    <name type="scientific">Eleutherodactylus coqui</name>
    <name type="common">Puerto Rican coqui</name>
    <dbReference type="NCBI Taxonomy" id="57060"/>
    <lineage>
        <taxon>Eukaryota</taxon>
        <taxon>Metazoa</taxon>
        <taxon>Chordata</taxon>
        <taxon>Craniata</taxon>
        <taxon>Vertebrata</taxon>
        <taxon>Euteleostomi</taxon>
        <taxon>Amphibia</taxon>
        <taxon>Batrachia</taxon>
        <taxon>Anura</taxon>
        <taxon>Neobatrachia</taxon>
        <taxon>Hyloidea</taxon>
        <taxon>Eleutherodactylidae</taxon>
        <taxon>Eleutherodactylinae</taxon>
        <taxon>Eleutherodactylus</taxon>
        <taxon>Eleutherodactylus</taxon>
    </lineage>
</organism>
<dbReference type="Pfam" id="PF13853">
    <property type="entry name" value="7tm_4"/>
    <property type="match status" value="1"/>
</dbReference>
<evidence type="ECO:0000256" key="2">
    <source>
        <dbReference type="ARBA" id="ARBA00010663"/>
    </source>
</evidence>
<sequence>MFNQSSSNRFFLLGLSFVPYLEVLGFLAFLGMFLITLIANLLLIIMVRINPKLQTPMYFFLSNLSIVDIGLSTTVVPKILKNTLFKDTSVSLLECAIQMHFHLAFGAIECLILAIMAYDRFVAICKPMHYNIIMSKKMCISMAAASWIASFINSMIHVIYTFQMSFCHSHHVNHFFCEVPAFLQISCSDTWLHEVAMYISAGSFASLSFFLTLISYMHILPTILKINSSDGRYKALSTCASHIIVVTLYYGTIMLLYLRPHSQSSPDIDNTISILYSAVTPMLNPIIYSVRNKDVKGTIKKNLFKNVLQSRLCLQKS</sequence>
<keyword evidence="12" id="KW-0716">Sensory transduction</keyword>
<dbReference type="PRINTS" id="PR00245">
    <property type="entry name" value="OLFACTORYR"/>
</dbReference>
<dbReference type="PRINTS" id="PR00237">
    <property type="entry name" value="GPCRRHODOPSN"/>
</dbReference>
<evidence type="ECO:0000313" key="14">
    <source>
        <dbReference type="EMBL" id="KAG9461506.1"/>
    </source>
</evidence>
<keyword evidence="9 11" id="KW-0675">Receptor</keyword>
<dbReference type="InterPro" id="IPR000725">
    <property type="entry name" value="Olfact_rcpt"/>
</dbReference>
<dbReference type="AlphaFoldDB" id="A0A8J6B6E1"/>
<keyword evidence="4 11" id="KW-0812">Transmembrane</keyword>
<dbReference type="Proteomes" id="UP000770717">
    <property type="component" value="Unassembled WGS sequence"/>
</dbReference>
<evidence type="ECO:0000256" key="4">
    <source>
        <dbReference type="ARBA" id="ARBA00022692"/>
    </source>
</evidence>
<dbReference type="SUPFAM" id="SSF81321">
    <property type="entry name" value="Family A G protein-coupled receptor-like"/>
    <property type="match status" value="1"/>
</dbReference>
<feature type="transmembrane region" description="Helical" evidence="12">
    <location>
        <begin position="235"/>
        <end position="258"/>
    </location>
</feature>
<feature type="domain" description="G-protein coupled receptors family 1 profile" evidence="13">
    <location>
        <begin position="39"/>
        <end position="288"/>
    </location>
</feature>
<evidence type="ECO:0000256" key="10">
    <source>
        <dbReference type="ARBA" id="ARBA00023224"/>
    </source>
</evidence>
<feature type="transmembrane region" description="Helical" evidence="12">
    <location>
        <begin position="195"/>
        <end position="214"/>
    </location>
</feature>
<comment type="similarity">
    <text evidence="2 11">Belongs to the G-protein coupled receptor 1 family.</text>
</comment>
<dbReference type="InterPro" id="IPR000276">
    <property type="entry name" value="GPCR_Rhodpsn"/>
</dbReference>
<evidence type="ECO:0000256" key="9">
    <source>
        <dbReference type="ARBA" id="ARBA00023170"/>
    </source>
</evidence>
<dbReference type="FunFam" id="1.10.1220.70:FF:000001">
    <property type="entry name" value="Olfactory receptor"/>
    <property type="match status" value="1"/>
</dbReference>
<evidence type="ECO:0000313" key="15">
    <source>
        <dbReference type="Proteomes" id="UP000770717"/>
    </source>
</evidence>
<dbReference type="InterPro" id="IPR050516">
    <property type="entry name" value="Olfactory_GPCR"/>
</dbReference>
<evidence type="ECO:0000256" key="6">
    <source>
        <dbReference type="ARBA" id="ARBA00022989"/>
    </source>
</evidence>
<keyword evidence="8 12" id="KW-0472">Membrane</keyword>
<gene>
    <name evidence="14" type="ORF">GDO78_016641</name>
</gene>
<dbReference type="GO" id="GO:0004930">
    <property type="term" value="F:G protein-coupled receptor activity"/>
    <property type="evidence" value="ECO:0007669"/>
    <property type="project" value="UniProtKB-KW"/>
</dbReference>
<dbReference type="EMBL" id="WNTK01020519">
    <property type="protein sequence ID" value="KAG9461506.1"/>
    <property type="molecule type" value="Genomic_DNA"/>
</dbReference>
<proteinExistence type="inferred from homology"/>
<dbReference type="PROSITE" id="PS50262">
    <property type="entry name" value="G_PROTEIN_RECEP_F1_2"/>
    <property type="match status" value="1"/>
</dbReference>
<evidence type="ECO:0000256" key="11">
    <source>
        <dbReference type="RuleBase" id="RU000688"/>
    </source>
</evidence>
<dbReference type="GO" id="GO:0005886">
    <property type="term" value="C:plasma membrane"/>
    <property type="evidence" value="ECO:0007669"/>
    <property type="project" value="UniProtKB-SubCell"/>
</dbReference>
<evidence type="ECO:0000256" key="7">
    <source>
        <dbReference type="ARBA" id="ARBA00023040"/>
    </source>
</evidence>
<keyword evidence="15" id="KW-1185">Reference proteome</keyword>
<keyword evidence="10 11" id="KW-0807">Transducer</keyword>
<feature type="transmembrane region" description="Helical" evidence="12">
    <location>
        <begin position="20"/>
        <end position="45"/>
    </location>
</feature>
<accession>A0A8J6B6E1</accession>
<keyword evidence="7 11" id="KW-0297">G-protein coupled receptor</keyword>
<keyword evidence="5 12" id="KW-0552">Olfaction</keyword>
<evidence type="ECO:0000256" key="5">
    <source>
        <dbReference type="ARBA" id="ARBA00022725"/>
    </source>
</evidence>
<evidence type="ECO:0000259" key="13">
    <source>
        <dbReference type="PROSITE" id="PS50262"/>
    </source>
</evidence>
<feature type="transmembrane region" description="Helical" evidence="12">
    <location>
        <begin position="57"/>
        <end position="80"/>
    </location>
</feature>
<dbReference type="CDD" id="cd13954">
    <property type="entry name" value="7tmA_OR"/>
    <property type="match status" value="1"/>
</dbReference>
<feature type="transmembrane region" description="Helical" evidence="12">
    <location>
        <begin position="270"/>
        <end position="290"/>
    </location>
</feature>
<dbReference type="InterPro" id="IPR017452">
    <property type="entry name" value="GPCR_Rhodpsn_7TM"/>
</dbReference>
<comment type="caution">
    <text evidence="14">The sequence shown here is derived from an EMBL/GenBank/DDBJ whole genome shotgun (WGS) entry which is preliminary data.</text>
</comment>
<keyword evidence="3 12" id="KW-1003">Cell membrane</keyword>
<evidence type="ECO:0000256" key="12">
    <source>
        <dbReference type="RuleBase" id="RU363047"/>
    </source>
</evidence>
<keyword evidence="6 12" id="KW-1133">Transmembrane helix</keyword>
<feature type="transmembrane region" description="Helical" evidence="12">
    <location>
        <begin position="100"/>
        <end position="118"/>
    </location>
</feature>
<dbReference type="PROSITE" id="PS00237">
    <property type="entry name" value="G_PROTEIN_RECEP_F1_1"/>
    <property type="match status" value="1"/>
</dbReference>
<evidence type="ECO:0000256" key="3">
    <source>
        <dbReference type="ARBA" id="ARBA00022475"/>
    </source>
</evidence>